<reference evidence="1 2" key="1">
    <citation type="submission" date="2017-09" db="EMBL/GenBank/DDBJ databases">
        <title>Large-scale bioinformatics analysis of Bacillus genomes uncovers conserved roles of natural products in bacterial physiology.</title>
        <authorList>
            <consortium name="Agbiome Team Llc"/>
            <person name="Bleich R.M."/>
            <person name="Grubbs K.J."/>
            <person name="Santa Maria K.C."/>
            <person name="Allen S.E."/>
            <person name="Farag S."/>
            <person name="Shank E.A."/>
            <person name="Bowers A."/>
        </authorList>
    </citation>
    <scope>NUCLEOTIDE SEQUENCE [LARGE SCALE GENOMIC DNA]</scope>
    <source>
        <strain evidence="1 2">AFS053130</strain>
    </source>
</reference>
<organism evidence="1 2">
    <name type="scientific">Bacillus cereus</name>
    <dbReference type="NCBI Taxonomy" id="1396"/>
    <lineage>
        <taxon>Bacteria</taxon>
        <taxon>Bacillati</taxon>
        <taxon>Bacillota</taxon>
        <taxon>Bacilli</taxon>
        <taxon>Bacillales</taxon>
        <taxon>Bacillaceae</taxon>
        <taxon>Bacillus</taxon>
        <taxon>Bacillus cereus group</taxon>
    </lineage>
</organism>
<dbReference type="EMBL" id="NUHO01000049">
    <property type="protein sequence ID" value="PGM93258.1"/>
    <property type="molecule type" value="Genomic_DNA"/>
</dbReference>
<sequence length="147" mass="17101">MKISKFAQQQAEQEHIIKTALKMIDLITIGQFRTSKENIRDTVYDSTCPSYHFMMEQFKVAKTVLLQSDNNNKELVSRYIAKINETLHSNKRSFNLSRLVLILLGIQAQEAYDKQDEIAYQQYIKENEIWQDIIQRADDILKGGGTL</sequence>
<protein>
    <submittedName>
        <fullName evidence="1">Uncharacterized protein</fullName>
    </submittedName>
</protein>
<dbReference type="AlphaFoldDB" id="A0A2B9DKN9"/>
<dbReference type="Proteomes" id="UP000222054">
    <property type="component" value="Unassembled WGS sequence"/>
</dbReference>
<dbReference type="RefSeq" id="WP_098777121.1">
    <property type="nucleotide sequence ID" value="NZ_NUHO01000049.1"/>
</dbReference>
<comment type="caution">
    <text evidence="1">The sequence shown here is derived from an EMBL/GenBank/DDBJ whole genome shotgun (WGS) entry which is preliminary data.</text>
</comment>
<evidence type="ECO:0000313" key="2">
    <source>
        <dbReference type="Proteomes" id="UP000222054"/>
    </source>
</evidence>
<proteinExistence type="predicted"/>
<gene>
    <name evidence="1" type="ORF">CN958_12725</name>
</gene>
<evidence type="ECO:0000313" key="1">
    <source>
        <dbReference type="EMBL" id="PGM93258.1"/>
    </source>
</evidence>
<accession>A0A2B9DKN9</accession>
<name>A0A2B9DKN9_BACCE</name>